<evidence type="ECO:0000313" key="1">
    <source>
        <dbReference type="EMBL" id="MFD2582989.1"/>
    </source>
</evidence>
<sequence>MNEEINELLSIYKQEKELIESLIKEDEIDHDYKAVYLKSKILNRIKQQIRTIELFIDPHLQEKEQLKRRSDFFAEMDRNGLAKDYYAFQLEKINHELEQLNNFTPGYFNDGQEFDDAVFNLVENKISAFIFNLRKEENLYLKFSTKKNQIIIRLTPFADILASNYFIKSTINVLKQIGFKKNKSRTCFQMKYPLESFKDAIPVKTIASRVIYEAFYNYQINQSTTLEIIP</sequence>
<accession>A0ABW5MIP9</accession>
<comment type="caution">
    <text evidence="1">The sequence shown here is derived from an EMBL/GenBank/DDBJ whole genome shotgun (WGS) entry which is preliminary data.</text>
</comment>
<gene>
    <name evidence="1" type="ORF">ACFSR6_10855</name>
</gene>
<reference evidence="2" key="1">
    <citation type="journal article" date="2019" name="Int. J. Syst. Evol. Microbiol.">
        <title>The Global Catalogue of Microorganisms (GCM) 10K type strain sequencing project: providing services to taxonomists for standard genome sequencing and annotation.</title>
        <authorList>
            <consortium name="The Broad Institute Genomics Platform"/>
            <consortium name="The Broad Institute Genome Sequencing Center for Infectious Disease"/>
            <person name="Wu L."/>
            <person name="Ma J."/>
        </authorList>
    </citation>
    <scope>NUCLEOTIDE SEQUENCE [LARGE SCALE GENOMIC DNA]</scope>
    <source>
        <strain evidence="2">KCTC 42866</strain>
    </source>
</reference>
<name>A0ABW5MIP9_9SPHI</name>
<dbReference type="EMBL" id="JBHULL010000008">
    <property type="protein sequence ID" value="MFD2582989.1"/>
    <property type="molecule type" value="Genomic_DNA"/>
</dbReference>
<dbReference type="Proteomes" id="UP001597461">
    <property type="component" value="Unassembled WGS sequence"/>
</dbReference>
<evidence type="ECO:0000313" key="2">
    <source>
        <dbReference type="Proteomes" id="UP001597461"/>
    </source>
</evidence>
<protein>
    <submittedName>
        <fullName evidence="1">Uncharacterized protein</fullName>
    </submittedName>
</protein>
<keyword evidence="2" id="KW-1185">Reference proteome</keyword>
<organism evidence="1 2">
    <name type="scientific">Pedobacter vanadiisoli</name>
    <dbReference type="NCBI Taxonomy" id="1761975"/>
    <lineage>
        <taxon>Bacteria</taxon>
        <taxon>Pseudomonadati</taxon>
        <taxon>Bacteroidota</taxon>
        <taxon>Sphingobacteriia</taxon>
        <taxon>Sphingobacteriales</taxon>
        <taxon>Sphingobacteriaceae</taxon>
        <taxon>Pedobacter</taxon>
    </lineage>
</organism>
<dbReference type="RefSeq" id="WP_379078558.1">
    <property type="nucleotide sequence ID" value="NZ_JBHULL010000008.1"/>
</dbReference>
<proteinExistence type="predicted"/>